<dbReference type="AlphaFoldDB" id="A0A845AM42"/>
<feature type="transmembrane region" description="Helical" evidence="1">
    <location>
        <begin position="17"/>
        <end position="36"/>
    </location>
</feature>
<keyword evidence="1" id="KW-0812">Transmembrane</keyword>
<dbReference type="Proteomes" id="UP000446786">
    <property type="component" value="Unassembled WGS sequence"/>
</dbReference>
<keyword evidence="4" id="KW-1185">Reference proteome</keyword>
<sequence length="98" mass="10870">MEVESVREVSVSGHWRWAYLLFAACLLATPLVAMQFTREVRWTGSDFLVFGAMLAGLGLLLEMAVRFGSTPRKRMFMASTAAAAFLLLWVELAVGILD</sequence>
<gene>
    <name evidence="2" type="ORF">GRI94_01485</name>
    <name evidence="3" type="ORF">GRI94_15575</name>
</gene>
<organism evidence="2 4">
    <name type="scientific">Parerythrobacter jejuensis</name>
    <dbReference type="NCBI Taxonomy" id="795812"/>
    <lineage>
        <taxon>Bacteria</taxon>
        <taxon>Pseudomonadati</taxon>
        <taxon>Pseudomonadota</taxon>
        <taxon>Alphaproteobacteria</taxon>
        <taxon>Sphingomonadales</taxon>
        <taxon>Erythrobacteraceae</taxon>
        <taxon>Parerythrobacter</taxon>
    </lineage>
</organism>
<keyword evidence="1" id="KW-0472">Membrane</keyword>
<evidence type="ECO:0000313" key="2">
    <source>
        <dbReference type="EMBL" id="MXP30487.1"/>
    </source>
</evidence>
<feature type="transmembrane region" description="Helical" evidence="1">
    <location>
        <begin position="75"/>
        <end position="97"/>
    </location>
</feature>
<accession>A0A845AM42</accession>
<evidence type="ECO:0000313" key="4">
    <source>
        <dbReference type="Proteomes" id="UP000446786"/>
    </source>
</evidence>
<evidence type="ECO:0000313" key="3">
    <source>
        <dbReference type="EMBL" id="MXP33247.1"/>
    </source>
</evidence>
<dbReference type="OrthoDB" id="9813621at2"/>
<protein>
    <submittedName>
        <fullName evidence="2">Uncharacterized protein</fullName>
    </submittedName>
</protein>
<dbReference type="EMBL" id="WTYE01000001">
    <property type="protein sequence ID" value="MXP30487.1"/>
    <property type="molecule type" value="Genomic_DNA"/>
</dbReference>
<comment type="caution">
    <text evidence="2">The sequence shown here is derived from an EMBL/GenBank/DDBJ whole genome shotgun (WGS) entry which is preliminary data.</text>
</comment>
<reference evidence="2 4" key="1">
    <citation type="submission" date="2019-12" db="EMBL/GenBank/DDBJ databases">
        <title>Genomic-based taxomic classification of the family Erythrobacteraceae.</title>
        <authorList>
            <person name="Xu L."/>
        </authorList>
    </citation>
    <scope>NUCLEOTIDE SEQUENCE [LARGE SCALE GENOMIC DNA]</scope>
    <source>
        <strain evidence="2 4">JCM 16677</strain>
    </source>
</reference>
<feature type="transmembrane region" description="Helical" evidence="1">
    <location>
        <begin position="48"/>
        <end position="68"/>
    </location>
</feature>
<proteinExistence type="predicted"/>
<name>A0A845AM42_9SPHN</name>
<dbReference type="EMBL" id="WTYE01000001">
    <property type="protein sequence ID" value="MXP33247.1"/>
    <property type="molecule type" value="Genomic_DNA"/>
</dbReference>
<keyword evidence="1" id="KW-1133">Transmembrane helix</keyword>
<dbReference type="RefSeq" id="WP_160778028.1">
    <property type="nucleotide sequence ID" value="NZ_BAAAZF010000001.1"/>
</dbReference>
<evidence type="ECO:0000256" key="1">
    <source>
        <dbReference type="SAM" id="Phobius"/>
    </source>
</evidence>